<protein>
    <submittedName>
        <fullName evidence="3">XrtA/PEP-CTERM system TPR-repeat protein PrsT</fullName>
    </submittedName>
</protein>
<feature type="signal peptide" evidence="2">
    <location>
        <begin position="1"/>
        <end position="21"/>
    </location>
</feature>
<evidence type="ECO:0000313" key="3">
    <source>
        <dbReference type="EMBL" id="MFG6430163.1"/>
    </source>
</evidence>
<evidence type="ECO:0000256" key="1">
    <source>
        <dbReference type="PROSITE-ProRule" id="PRU00339"/>
    </source>
</evidence>
<dbReference type="NCBIfam" id="TIGR02917">
    <property type="entry name" value="PEP_TPR_lipo"/>
    <property type="match status" value="1"/>
</dbReference>
<reference evidence="3 4" key="1">
    <citation type="submission" date="2024-08" db="EMBL/GenBank/DDBJ databases">
        <authorList>
            <person name="Lu H."/>
        </authorList>
    </citation>
    <scope>NUCLEOTIDE SEQUENCE [LARGE SCALE GENOMIC DNA]</scope>
    <source>
        <strain evidence="3 4">LYH14W</strain>
    </source>
</reference>
<dbReference type="Pfam" id="PF14559">
    <property type="entry name" value="TPR_19"/>
    <property type="match status" value="1"/>
</dbReference>
<evidence type="ECO:0000256" key="2">
    <source>
        <dbReference type="SAM" id="SignalP"/>
    </source>
</evidence>
<comment type="caution">
    <text evidence="3">The sequence shown here is derived from an EMBL/GenBank/DDBJ whole genome shotgun (WGS) entry which is preliminary data.</text>
</comment>
<feature type="chain" id="PRO_5047503375" evidence="2">
    <location>
        <begin position="22"/>
        <end position="944"/>
    </location>
</feature>
<accession>A0ABW7F4F7</accession>
<feature type="repeat" description="TPR" evidence="1">
    <location>
        <begin position="417"/>
        <end position="450"/>
    </location>
</feature>
<dbReference type="RefSeq" id="WP_394478217.1">
    <property type="nucleotide sequence ID" value="NZ_JBIGHV010000003.1"/>
</dbReference>
<keyword evidence="1" id="KW-0802">TPR repeat</keyword>
<keyword evidence="4" id="KW-1185">Reference proteome</keyword>
<proteinExistence type="predicted"/>
<evidence type="ECO:0000313" key="4">
    <source>
        <dbReference type="Proteomes" id="UP001606210"/>
    </source>
</evidence>
<dbReference type="Gene3D" id="1.25.40.10">
    <property type="entry name" value="Tetratricopeptide repeat domain"/>
    <property type="match status" value="5"/>
</dbReference>
<dbReference type="SMART" id="SM00028">
    <property type="entry name" value="TPR"/>
    <property type="match status" value="8"/>
</dbReference>
<organism evidence="3 4">
    <name type="scientific">Pelomonas parva</name>
    <dbReference type="NCBI Taxonomy" id="3299032"/>
    <lineage>
        <taxon>Bacteria</taxon>
        <taxon>Pseudomonadati</taxon>
        <taxon>Pseudomonadota</taxon>
        <taxon>Betaproteobacteria</taxon>
        <taxon>Burkholderiales</taxon>
        <taxon>Sphaerotilaceae</taxon>
        <taxon>Roseateles</taxon>
    </lineage>
</organism>
<dbReference type="InterPro" id="IPR004155">
    <property type="entry name" value="PBS_lyase_HEAT"/>
</dbReference>
<dbReference type="InterPro" id="IPR014266">
    <property type="entry name" value="PEP-CTERM_TPR_PrsT"/>
</dbReference>
<dbReference type="PANTHER" id="PTHR12558">
    <property type="entry name" value="CELL DIVISION CYCLE 16,23,27"/>
    <property type="match status" value="1"/>
</dbReference>
<name>A0ABW7F4F7_9BURK</name>
<sequence>MRVPRRLTAPLLALCAAGALAASPGEALSKRDLAYRFFDTAEKCFDKRDLACALEQVRKALLTDPDMLLAEVLLGKVLLEGGNAAGAEAAAERAVTRGVAVEDLAGTLSRAQLLLGKHSQLLADARLAPPQLRGLARRQVLLARAQAQFELGRSDAALAELAQLRAEDPDNLAAALAELPVRLKLGQRREAAAAVERAVRLAPDAADARLAQAQLLQAEGAAVDAQLAALERVLAVDARHLEARLMRAQLLLQQQRWDDLRAELRLLNLDHGQDPRVAYLQALDAGQRGDRAAMTAALRRVTAQIDPQPDGQLRFRPRMLLLAGLAHFALGETDQAKSFLERYRVAQGGGAGATLLAQLYLSQRQTTAGIAALEAALAEQPRQADALNLLGQARLAAGQTEQTVALMREALRSQESPAFYTTLGRALLRQGQTNAAVQAFQGALRKDPLQAEAALALAQALAERGDAASQQRAVAVLAEQLKRQPRQQAVRLQLARLQLGAGQAAAVLPLLEAGLKLDPELHQARLMQAEAERQLGRLDAAAARLLAMVKADQLAVDACLALSALEEGRNRPAEAQALLERALAKSGPQELRPQAAQVEFLLRQRRSGEARAAAKALLVRAPDHVGALLLAARAALADRDATAARPLLVQAGRLADQDVIILAAVGRLQMSAGDASGARFTLDKAVQLQPAQTTLQRLRVEAALLAGDVADAEVRARQLVAQSPKSALGYSLLGQAALARGQTAAAIDAFAQAQRLAPGTENLLRLYAAQVGQVDPARSLGLLEQWLAQRPDDVLVRNALAESLVAHGRWADARRHYERLLQQTGANAVRNNLAEVLLQLKDPGALPLALEALKREPGNAAILDTAGWAHAVQGQHDKALPLLREARLRAPALAAVRYHLASVLAQLGRREEALQELRTALADPQAAFDRPAAQVLLQRLESQR</sequence>
<dbReference type="InterPro" id="IPR019734">
    <property type="entry name" value="TPR_rpt"/>
</dbReference>
<dbReference type="Pfam" id="PF13432">
    <property type="entry name" value="TPR_16"/>
    <property type="match status" value="5"/>
</dbReference>
<keyword evidence="2" id="KW-0732">Signal</keyword>
<dbReference type="SMART" id="SM00567">
    <property type="entry name" value="EZ_HEAT"/>
    <property type="match status" value="2"/>
</dbReference>
<gene>
    <name evidence="3" type="primary">prsT</name>
    <name evidence="3" type="ORF">ACG00Y_09585</name>
</gene>
<feature type="repeat" description="TPR" evidence="1">
    <location>
        <begin position="727"/>
        <end position="760"/>
    </location>
</feature>
<dbReference type="SUPFAM" id="SSF48452">
    <property type="entry name" value="TPR-like"/>
    <property type="match status" value="4"/>
</dbReference>
<dbReference type="Proteomes" id="UP001606210">
    <property type="component" value="Unassembled WGS sequence"/>
</dbReference>
<dbReference type="PROSITE" id="PS50005">
    <property type="entry name" value="TPR"/>
    <property type="match status" value="2"/>
</dbReference>
<dbReference type="InterPro" id="IPR011990">
    <property type="entry name" value="TPR-like_helical_dom_sf"/>
</dbReference>
<dbReference type="PANTHER" id="PTHR12558:SF13">
    <property type="entry name" value="CELL DIVISION CYCLE PROTEIN 27 HOMOLOG"/>
    <property type="match status" value="1"/>
</dbReference>
<dbReference type="EMBL" id="JBIGHV010000003">
    <property type="protein sequence ID" value="MFG6430163.1"/>
    <property type="molecule type" value="Genomic_DNA"/>
</dbReference>